<feature type="transmembrane region" description="Helical" evidence="1">
    <location>
        <begin position="26"/>
        <end position="44"/>
    </location>
</feature>
<evidence type="ECO:0000256" key="1">
    <source>
        <dbReference type="SAM" id="Phobius"/>
    </source>
</evidence>
<dbReference type="AlphaFoldDB" id="A0A4Z1I525"/>
<dbReference type="Proteomes" id="UP000297527">
    <property type="component" value="Unassembled WGS sequence"/>
</dbReference>
<proteinExistence type="predicted"/>
<name>A0A4Z1I525_9HELO</name>
<keyword evidence="3" id="KW-1185">Reference proteome</keyword>
<accession>A0A4Z1I525</accession>
<keyword evidence="1" id="KW-1133">Transmembrane helix</keyword>
<sequence length="76" mass="8726">MAFKPSNEGVNLKDRLKWKTTWYNEFTMILPLIVLDILSLFIYSNKIVVKKKKKTAHADPSWGCHAYGISIESSLP</sequence>
<reference evidence="2 3" key="1">
    <citation type="submission" date="2017-12" db="EMBL/GenBank/DDBJ databases">
        <title>Comparative genomics of Botrytis spp.</title>
        <authorList>
            <person name="Valero-Jimenez C.A."/>
            <person name="Tapia P."/>
            <person name="Veloso J."/>
            <person name="Silva-Moreno E."/>
            <person name="Staats M."/>
            <person name="Valdes J.H."/>
            <person name="Van Kan J.A.L."/>
        </authorList>
    </citation>
    <scope>NUCLEOTIDE SEQUENCE [LARGE SCALE GENOMIC DNA]</scope>
    <source>
        <strain evidence="2 3">MUCL11595</strain>
    </source>
</reference>
<dbReference type="EMBL" id="PQXN01000105">
    <property type="protein sequence ID" value="TGO54572.1"/>
    <property type="molecule type" value="Genomic_DNA"/>
</dbReference>
<evidence type="ECO:0000313" key="2">
    <source>
        <dbReference type="EMBL" id="TGO54572.1"/>
    </source>
</evidence>
<keyword evidence="1" id="KW-0472">Membrane</keyword>
<evidence type="ECO:0000313" key="3">
    <source>
        <dbReference type="Proteomes" id="UP000297527"/>
    </source>
</evidence>
<organism evidence="2 3">
    <name type="scientific">Botryotinia convoluta</name>
    <dbReference type="NCBI Taxonomy" id="54673"/>
    <lineage>
        <taxon>Eukaryota</taxon>
        <taxon>Fungi</taxon>
        <taxon>Dikarya</taxon>
        <taxon>Ascomycota</taxon>
        <taxon>Pezizomycotina</taxon>
        <taxon>Leotiomycetes</taxon>
        <taxon>Helotiales</taxon>
        <taxon>Sclerotiniaceae</taxon>
        <taxon>Botryotinia</taxon>
    </lineage>
</organism>
<keyword evidence="1" id="KW-0812">Transmembrane</keyword>
<gene>
    <name evidence="2" type="ORF">BCON_0105g00210</name>
</gene>
<protein>
    <submittedName>
        <fullName evidence="2">Uncharacterized protein</fullName>
    </submittedName>
</protein>
<comment type="caution">
    <text evidence="2">The sequence shown here is derived from an EMBL/GenBank/DDBJ whole genome shotgun (WGS) entry which is preliminary data.</text>
</comment>